<dbReference type="PROSITE" id="PS50113">
    <property type="entry name" value="PAC"/>
    <property type="match status" value="1"/>
</dbReference>
<dbReference type="InterPro" id="IPR035909">
    <property type="entry name" value="CheB_C"/>
</dbReference>
<dbReference type="InterPro" id="IPR016032">
    <property type="entry name" value="Sig_transdc_resp-reg_C-effctor"/>
</dbReference>
<dbReference type="PROSITE" id="PS50109">
    <property type="entry name" value="HIS_KIN"/>
    <property type="match status" value="1"/>
</dbReference>
<dbReference type="Pfam" id="PF00512">
    <property type="entry name" value="HisKA"/>
    <property type="match status" value="1"/>
</dbReference>
<dbReference type="EMBL" id="JAWXYB010000018">
    <property type="protein sequence ID" value="MDX5932976.1"/>
    <property type="molecule type" value="Genomic_DNA"/>
</dbReference>
<dbReference type="CDD" id="cd06170">
    <property type="entry name" value="LuxR_C_like"/>
    <property type="match status" value="1"/>
</dbReference>
<evidence type="ECO:0000256" key="5">
    <source>
        <dbReference type="PROSITE-ProRule" id="PRU00050"/>
    </source>
</evidence>
<feature type="domain" description="CheR-type methyltransferase" evidence="13">
    <location>
        <begin position="211"/>
        <end position="486"/>
    </location>
</feature>
<dbReference type="InterPro" id="IPR000673">
    <property type="entry name" value="Sig_transdc_resp-reg_Me-estase"/>
</dbReference>
<evidence type="ECO:0000256" key="3">
    <source>
        <dbReference type="ARBA" id="ARBA00022500"/>
    </source>
</evidence>
<evidence type="ECO:0000259" key="12">
    <source>
        <dbReference type="PROSITE" id="PS50122"/>
    </source>
</evidence>
<dbReference type="PRINTS" id="PR00996">
    <property type="entry name" value="CHERMTFRASE"/>
</dbReference>
<dbReference type="GO" id="GO:0032259">
    <property type="term" value="P:methylation"/>
    <property type="evidence" value="ECO:0007669"/>
    <property type="project" value="UniProtKB-KW"/>
</dbReference>
<dbReference type="SUPFAM" id="SSF52738">
    <property type="entry name" value="Methylesterase CheB, C-terminal domain"/>
    <property type="match status" value="1"/>
</dbReference>
<feature type="modified residue" description="4-aspartylphosphate" evidence="6">
    <location>
        <position position="1299"/>
    </location>
</feature>
<evidence type="ECO:0000256" key="4">
    <source>
        <dbReference type="ARBA" id="ARBA00023125"/>
    </source>
</evidence>
<dbReference type="CDD" id="cd00082">
    <property type="entry name" value="HisKA"/>
    <property type="match status" value="1"/>
</dbReference>
<feature type="domain" description="CheB-type methylesterase" evidence="12">
    <location>
        <begin position="20"/>
        <end position="209"/>
    </location>
</feature>
<dbReference type="CDD" id="cd00156">
    <property type="entry name" value="REC"/>
    <property type="match status" value="1"/>
</dbReference>
<evidence type="ECO:0000313" key="15">
    <source>
        <dbReference type="Proteomes" id="UP001279553"/>
    </source>
</evidence>
<dbReference type="RefSeq" id="WP_319615833.1">
    <property type="nucleotide sequence ID" value="NZ_JAWXYB010000018.1"/>
</dbReference>
<dbReference type="SMART" id="SM00448">
    <property type="entry name" value="REC"/>
    <property type="match status" value="2"/>
</dbReference>
<dbReference type="InterPro" id="IPR000700">
    <property type="entry name" value="PAS-assoc_C"/>
</dbReference>
<dbReference type="PRINTS" id="PR00038">
    <property type="entry name" value="HTHLUXR"/>
</dbReference>
<dbReference type="GO" id="GO:0000156">
    <property type="term" value="F:phosphorelay response regulator activity"/>
    <property type="evidence" value="ECO:0007669"/>
    <property type="project" value="InterPro"/>
</dbReference>
<evidence type="ECO:0000256" key="1">
    <source>
        <dbReference type="ARBA" id="ARBA00000085"/>
    </source>
</evidence>
<dbReference type="PANTHER" id="PTHR24422:SF27">
    <property type="entry name" value="PROTEIN-GLUTAMATE O-METHYLTRANSFERASE"/>
    <property type="match status" value="1"/>
</dbReference>
<dbReference type="GO" id="GO:0008757">
    <property type="term" value="F:S-adenosylmethionine-dependent methyltransferase activity"/>
    <property type="evidence" value="ECO:0007669"/>
    <property type="project" value="InterPro"/>
</dbReference>
<sequence length="1447" mass="156833">MRRDKPKSTIESATSPRDAPDADFFVVGIGASAGGLEACRLLLQALEPDRSMALIVIQHLDPTQRSLLAELLASHTGLVVRDAAEGMAIEPGHCYVLPPGNYLSVGQDMLHLSRPLARHGARLPFDFLLHSLAQAYGARAIGIVLSGTGSDGSAGIRDIRLGHGYVIVQDPNEAQYDGMPRSAIATGNVDAILPIAAMPAALAAHATTPVSVPAATNQADDPFHQIVELLRNRTAHDFSLYKHGTLRRRIERRVGLAGMPRGALGQYHDLVETDPLELEALAQDLLINVTSFFRDPKVFETVRTTVIPALMADRNDPRPVRIWIAGCSTGEETYSLAMLFQEWADDNGTKLKLQIFASDVDSDAIARARNGLYPATIEDDVGAARLARFFSREETHYRISRDLRALVVFTVHDLLADPPFSRLDMISCRNLMIYLQPEAQSKVIAQFRFALRDGGVLLLGSAETLGQVDQGFEVISKTDRLFRRVGPARVAGAITPPARIGAPRLPRNPLVAGPMPQAPRQTGIADLCRRLVIEAFAPAAVLINRGFEYLFSLGPTERYLRVAPGLPTFDLIAMARPSLRTTLRSAIQRAIESNARIIAPGGTIDEDGRAINFHLDIQPVARDGEALLLVCFIEDTGPTAPTRPPRGNRNRNLTVVERELAATRTELLGAIRDLELSSEDQKAINEEALSVNEEFQSTNEELLTSKEELQSLNEELTALNGQLQETLERQRITGNDLQNILYSTDVATLFLDTDLNIRFFTPASRRLFNIIATDIGRPLTDLTMLAEDDTLSRDAQAVLLHLAPIEREILTTIGKGRASAWLIRRITSYRTHEDRIEGVVITFTDITDRKTAAEAVQEARLSAERADAAKSRFLAAASHDLRQPLQTLALLQGLLARAVADPPTLHLIERLDQTIGTMTGMLDTLLDINQIETGVMQANIGIVALDPLFTRINADYACHAEAAGLGLSVVPCRLSVRTDAALLEQILRNLVSNAIKYSKVGRVLIGCRRQGDAVRIEVWDTGLGIAETQLDAIFEEYHQLDNAARERSRGLGLGLSIVRRLAQLLHHPLRVRSVPGKGSVFSIEVPRADAGTALLPVAPLSTPLQRIAGRSVLIIEDDAELRDLLARALAQHDILVTLAPDGPAALARMAHAGLIPDLILTDYNLPQGMTGVAAAQAVLAALHTDIPVLILTGDIATTTLRDIAAHGYVRLSKPVSKAALLDTIATMLDAPIRPAQESSATETGATGRLIGVIEDDDALRGDYCRLLETEGFTIADYSSAEAFLASCGTTRDPACLLIDAGLPGMSGIDLLERLHARDSRIPALVITGDTDTATAVAAMRAGATDFVTKPVAAADLLGRLAHAIDMPNDRTARDEARDAAQRQLAILTPRQRDILAHVLVGRPTKSIATALGISTRTVEAHRAAIMRKLKTTSLPAIARMAVIAECF</sequence>
<dbReference type="PROSITE" id="PS00622">
    <property type="entry name" value="HTH_LUXR_1"/>
    <property type="match status" value="1"/>
</dbReference>
<keyword evidence="6" id="KW-0597">Phosphoprotein</keyword>
<dbReference type="InterPro" id="IPR036097">
    <property type="entry name" value="HisK_dim/P_sf"/>
</dbReference>
<feature type="domain" description="Histidine kinase" evidence="9">
    <location>
        <begin position="876"/>
        <end position="1089"/>
    </location>
</feature>
<evidence type="ECO:0000256" key="2">
    <source>
        <dbReference type="ARBA" id="ARBA00012438"/>
    </source>
</evidence>
<dbReference type="InterPro" id="IPR022642">
    <property type="entry name" value="CheR_C"/>
</dbReference>
<dbReference type="GO" id="GO:0003677">
    <property type="term" value="F:DNA binding"/>
    <property type="evidence" value="ECO:0007669"/>
    <property type="project" value="UniProtKB-KW"/>
</dbReference>
<feature type="active site" evidence="5">
    <location>
        <position position="59"/>
    </location>
</feature>
<feature type="modified residue" description="4-aspartylphosphate" evidence="6">
    <location>
        <position position="1162"/>
    </location>
</feature>
<keyword evidence="14" id="KW-0808">Transferase</keyword>
<evidence type="ECO:0000259" key="9">
    <source>
        <dbReference type="PROSITE" id="PS50109"/>
    </source>
</evidence>
<dbReference type="CDD" id="cd16434">
    <property type="entry name" value="CheB-CheR_fusion"/>
    <property type="match status" value="1"/>
</dbReference>
<dbReference type="Gene3D" id="3.30.565.10">
    <property type="entry name" value="Histidine kinase-like ATPase, C-terminal domain"/>
    <property type="match status" value="1"/>
</dbReference>
<keyword evidence="15" id="KW-1185">Reference proteome</keyword>
<name>A0AAW9DVR7_ACIAO</name>
<dbReference type="InterPro" id="IPR022641">
    <property type="entry name" value="CheR_N"/>
</dbReference>
<feature type="active site" evidence="5">
    <location>
        <position position="32"/>
    </location>
</feature>
<dbReference type="SMART" id="SM00138">
    <property type="entry name" value="MeTrc"/>
    <property type="match status" value="1"/>
</dbReference>
<dbReference type="InterPro" id="IPR011006">
    <property type="entry name" value="CheY-like_superfamily"/>
</dbReference>
<keyword evidence="7" id="KW-0175">Coiled coil</keyword>
<gene>
    <name evidence="14" type="ORF">SIL87_19675</name>
</gene>
<evidence type="ECO:0000313" key="14">
    <source>
        <dbReference type="EMBL" id="MDX5932976.1"/>
    </source>
</evidence>
<dbReference type="PANTHER" id="PTHR24422">
    <property type="entry name" value="CHEMOTAXIS PROTEIN METHYLTRANSFERASE"/>
    <property type="match status" value="1"/>
</dbReference>
<dbReference type="Gene3D" id="3.40.50.150">
    <property type="entry name" value="Vaccinia Virus protein VP39"/>
    <property type="match status" value="1"/>
</dbReference>
<evidence type="ECO:0000259" key="11">
    <source>
        <dbReference type="PROSITE" id="PS50113"/>
    </source>
</evidence>
<dbReference type="FunFam" id="3.30.565.10:FF:000049">
    <property type="entry name" value="Two-component sensor histidine kinase"/>
    <property type="match status" value="1"/>
</dbReference>
<dbReference type="GO" id="GO:0006935">
    <property type="term" value="P:chemotaxis"/>
    <property type="evidence" value="ECO:0007669"/>
    <property type="project" value="UniProtKB-UniRule"/>
</dbReference>
<dbReference type="InterPro" id="IPR050903">
    <property type="entry name" value="Bact_Chemotaxis_MeTrfase"/>
</dbReference>
<dbReference type="GO" id="GO:0008984">
    <property type="term" value="F:protein-glutamate methylesterase activity"/>
    <property type="evidence" value="ECO:0007669"/>
    <property type="project" value="InterPro"/>
</dbReference>
<dbReference type="Gene3D" id="3.40.50.2300">
    <property type="match status" value="2"/>
</dbReference>
<reference evidence="14 15" key="1">
    <citation type="submission" date="2023-11" db="EMBL/GenBank/DDBJ databases">
        <title>MicrobeMod: A computational toolkit for identifying prokaryotic methylation and restriction-modification with nanopore sequencing.</title>
        <authorList>
            <person name="Crits-Christoph A."/>
            <person name="Kang S.C."/>
            <person name="Lee H."/>
            <person name="Ostrov N."/>
        </authorList>
    </citation>
    <scope>NUCLEOTIDE SEQUENCE [LARGE SCALE GENOMIC DNA]</scope>
    <source>
        <strain evidence="14 15">DSMZ 700</strain>
    </source>
</reference>
<dbReference type="SUPFAM" id="SSF47384">
    <property type="entry name" value="Homodimeric domain of signal transducing histidine kinase"/>
    <property type="match status" value="1"/>
</dbReference>
<dbReference type="Gene3D" id="1.10.287.130">
    <property type="match status" value="1"/>
</dbReference>
<dbReference type="Pfam" id="PF03705">
    <property type="entry name" value="CheR_N"/>
    <property type="match status" value="1"/>
</dbReference>
<feature type="domain" description="PAC" evidence="11">
    <location>
        <begin position="803"/>
        <end position="858"/>
    </location>
</feature>
<dbReference type="InterPro" id="IPR000780">
    <property type="entry name" value="CheR_MeTrfase"/>
</dbReference>
<dbReference type="InterPro" id="IPR036890">
    <property type="entry name" value="HATPase_C_sf"/>
</dbReference>
<proteinExistence type="predicted"/>
<dbReference type="PROSITE" id="PS50122">
    <property type="entry name" value="CHEB"/>
    <property type="match status" value="1"/>
</dbReference>
<dbReference type="GO" id="GO:0000155">
    <property type="term" value="F:phosphorelay sensor kinase activity"/>
    <property type="evidence" value="ECO:0007669"/>
    <property type="project" value="InterPro"/>
</dbReference>
<organism evidence="14 15">
    <name type="scientific">Acidiphilium acidophilum</name>
    <name type="common">Thiobacillus acidophilus</name>
    <dbReference type="NCBI Taxonomy" id="76588"/>
    <lineage>
        <taxon>Bacteria</taxon>
        <taxon>Pseudomonadati</taxon>
        <taxon>Pseudomonadota</taxon>
        <taxon>Alphaproteobacteria</taxon>
        <taxon>Acetobacterales</taxon>
        <taxon>Acidocellaceae</taxon>
        <taxon>Acidiphilium</taxon>
    </lineage>
</organism>
<dbReference type="InterPro" id="IPR001789">
    <property type="entry name" value="Sig_transdc_resp-reg_receiver"/>
</dbReference>
<dbReference type="Pfam" id="PF00072">
    <property type="entry name" value="Response_reg"/>
    <property type="match status" value="2"/>
</dbReference>
<dbReference type="SUPFAM" id="SSF52172">
    <property type="entry name" value="CheY-like"/>
    <property type="match status" value="2"/>
</dbReference>
<dbReference type="GO" id="GO:0005737">
    <property type="term" value="C:cytoplasm"/>
    <property type="evidence" value="ECO:0007669"/>
    <property type="project" value="InterPro"/>
</dbReference>
<dbReference type="SMART" id="SM00421">
    <property type="entry name" value="HTH_LUXR"/>
    <property type="match status" value="1"/>
</dbReference>
<dbReference type="SUPFAM" id="SSF47757">
    <property type="entry name" value="Chemotaxis receptor methyltransferase CheR, N-terminal domain"/>
    <property type="match status" value="1"/>
</dbReference>
<keyword evidence="3 5" id="KW-0145">Chemotaxis</keyword>
<dbReference type="PROSITE" id="PS50043">
    <property type="entry name" value="HTH_LUXR_2"/>
    <property type="match status" value="1"/>
</dbReference>
<evidence type="ECO:0000259" key="8">
    <source>
        <dbReference type="PROSITE" id="PS50043"/>
    </source>
</evidence>
<keyword evidence="4" id="KW-0238">DNA-binding</keyword>
<accession>A0AAW9DVR7</accession>
<keyword evidence="5" id="KW-0378">Hydrolase</keyword>
<dbReference type="Gene3D" id="1.10.10.10">
    <property type="entry name" value="Winged helix-like DNA-binding domain superfamily/Winged helix DNA-binding domain"/>
    <property type="match status" value="1"/>
</dbReference>
<dbReference type="InterPro" id="IPR036388">
    <property type="entry name" value="WH-like_DNA-bd_sf"/>
</dbReference>
<dbReference type="InterPro" id="IPR005467">
    <property type="entry name" value="His_kinase_dom"/>
</dbReference>
<dbReference type="PROSITE" id="PS50123">
    <property type="entry name" value="CHER"/>
    <property type="match status" value="1"/>
</dbReference>
<comment type="caution">
    <text evidence="14">The sequence shown here is derived from an EMBL/GenBank/DDBJ whole genome shotgun (WGS) entry which is preliminary data.</text>
</comment>
<dbReference type="PROSITE" id="PS50110">
    <property type="entry name" value="RESPONSE_REGULATORY"/>
    <property type="match status" value="2"/>
</dbReference>
<dbReference type="Pfam" id="PF13596">
    <property type="entry name" value="PAS_10"/>
    <property type="match status" value="1"/>
</dbReference>
<evidence type="ECO:0000259" key="10">
    <source>
        <dbReference type="PROSITE" id="PS50110"/>
    </source>
</evidence>
<feature type="active site" evidence="5">
    <location>
        <position position="151"/>
    </location>
</feature>
<comment type="catalytic activity">
    <reaction evidence="1">
        <text>ATP + protein L-histidine = ADP + protein N-phospho-L-histidine.</text>
        <dbReference type="EC" id="2.7.13.3"/>
    </reaction>
</comment>
<dbReference type="SUPFAM" id="SSF55874">
    <property type="entry name" value="ATPase domain of HSP90 chaperone/DNA topoisomerase II/histidine kinase"/>
    <property type="match status" value="1"/>
</dbReference>
<dbReference type="Proteomes" id="UP001279553">
    <property type="component" value="Unassembled WGS sequence"/>
</dbReference>
<dbReference type="Pfam" id="PF01339">
    <property type="entry name" value="CheB_methylest"/>
    <property type="match status" value="1"/>
</dbReference>
<keyword evidence="14" id="KW-0489">Methyltransferase</keyword>
<protein>
    <recommendedName>
        <fullName evidence="2">histidine kinase</fullName>
        <ecNumber evidence="2">2.7.13.3</ecNumber>
    </recommendedName>
</protein>
<dbReference type="InterPro" id="IPR029063">
    <property type="entry name" value="SAM-dependent_MTases_sf"/>
</dbReference>
<dbReference type="Pfam" id="PF02518">
    <property type="entry name" value="HATPase_c"/>
    <property type="match status" value="1"/>
</dbReference>
<feature type="domain" description="HTH luxR-type" evidence="8">
    <location>
        <begin position="1380"/>
        <end position="1445"/>
    </location>
</feature>
<feature type="domain" description="Response regulatory" evidence="10">
    <location>
        <begin position="1111"/>
        <end position="1228"/>
    </location>
</feature>
<dbReference type="Gene3D" id="3.40.50.180">
    <property type="entry name" value="Methylesterase CheB, C-terminal domain"/>
    <property type="match status" value="1"/>
</dbReference>
<evidence type="ECO:0000256" key="7">
    <source>
        <dbReference type="SAM" id="Coils"/>
    </source>
</evidence>
<dbReference type="InterPro" id="IPR003661">
    <property type="entry name" value="HisK_dim/P_dom"/>
</dbReference>
<dbReference type="SUPFAM" id="SSF55785">
    <property type="entry name" value="PYP-like sensor domain (PAS domain)"/>
    <property type="match status" value="1"/>
</dbReference>
<dbReference type="Pfam" id="PF01739">
    <property type="entry name" value="CheR"/>
    <property type="match status" value="1"/>
</dbReference>
<evidence type="ECO:0000259" key="13">
    <source>
        <dbReference type="PROSITE" id="PS50123"/>
    </source>
</evidence>
<dbReference type="InterPro" id="IPR035965">
    <property type="entry name" value="PAS-like_dom_sf"/>
</dbReference>
<dbReference type="Pfam" id="PF00196">
    <property type="entry name" value="GerE"/>
    <property type="match status" value="1"/>
</dbReference>
<dbReference type="SUPFAM" id="SSF53335">
    <property type="entry name" value="S-adenosyl-L-methionine-dependent methyltransferases"/>
    <property type="match status" value="1"/>
</dbReference>
<dbReference type="SUPFAM" id="SSF46894">
    <property type="entry name" value="C-terminal effector domain of the bipartite response regulators"/>
    <property type="match status" value="1"/>
</dbReference>
<dbReference type="InterPro" id="IPR003594">
    <property type="entry name" value="HATPase_dom"/>
</dbReference>
<feature type="domain" description="Response regulatory" evidence="10">
    <location>
        <begin position="1249"/>
        <end position="1364"/>
    </location>
</feature>
<evidence type="ECO:0000256" key="6">
    <source>
        <dbReference type="PROSITE-ProRule" id="PRU00169"/>
    </source>
</evidence>
<dbReference type="SMART" id="SM00387">
    <property type="entry name" value="HATPase_c"/>
    <property type="match status" value="1"/>
</dbReference>
<dbReference type="EC" id="2.7.13.3" evidence="2"/>
<dbReference type="Gene3D" id="3.30.450.20">
    <property type="entry name" value="PAS domain"/>
    <property type="match status" value="1"/>
</dbReference>
<dbReference type="GO" id="GO:0006355">
    <property type="term" value="P:regulation of DNA-templated transcription"/>
    <property type="evidence" value="ECO:0007669"/>
    <property type="project" value="InterPro"/>
</dbReference>
<feature type="coiled-coil region" evidence="7">
    <location>
        <begin position="692"/>
        <end position="733"/>
    </location>
</feature>
<dbReference type="SMART" id="SM00388">
    <property type="entry name" value="HisKA"/>
    <property type="match status" value="1"/>
</dbReference>
<dbReference type="InterPro" id="IPR000792">
    <property type="entry name" value="Tscrpt_reg_LuxR_C"/>
</dbReference>